<evidence type="ECO:0000259" key="3">
    <source>
        <dbReference type="Pfam" id="PF24754"/>
    </source>
</evidence>
<feature type="domain" description="Macrodomain effector MavL" evidence="3">
    <location>
        <begin position="166"/>
        <end position="477"/>
    </location>
</feature>
<dbReference type="Pfam" id="PF24754">
    <property type="entry name" value="MavL"/>
    <property type="match status" value="1"/>
</dbReference>
<accession>A0A0W0S0P9</accession>
<name>A0A0W0S0P9_9GAMM</name>
<dbReference type="RefSeq" id="WP_058443032.1">
    <property type="nucleotide sequence ID" value="NZ_CAAAHU010000014.1"/>
</dbReference>
<dbReference type="STRING" id="29422.Lbru_3085"/>
<dbReference type="InterPro" id="IPR057098">
    <property type="entry name" value="MavL"/>
</dbReference>
<feature type="compositionally biased region" description="Polar residues" evidence="2">
    <location>
        <begin position="585"/>
        <end position="596"/>
    </location>
</feature>
<keyword evidence="5" id="KW-1185">Reference proteome</keyword>
<feature type="coiled-coil region" evidence="1">
    <location>
        <begin position="7"/>
        <end position="41"/>
    </location>
</feature>
<dbReference type="EMBL" id="LNXV01000036">
    <property type="protein sequence ID" value="KTC76978.1"/>
    <property type="molecule type" value="Genomic_DNA"/>
</dbReference>
<feature type="coiled-coil region" evidence="1">
    <location>
        <begin position="124"/>
        <end position="151"/>
    </location>
</feature>
<feature type="compositionally biased region" description="Basic and acidic residues" evidence="2">
    <location>
        <begin position="519"/>
        <end position="531"/>
    </location>
</feature>
<comment type="caution">
    <text evidence="4">The sequence shown here is derived from an EMBL/GenBank/DDBJ whole genome shotgun (WGS) entry which is preliminary data.</text>
</comment>
<dbReference type="AlphaFoldDB" id="A0A0W0S0P9"/>
<protein>
    <recommendedName>
        <fullName evidence="3">Macrodomain effector MavL domain-containing protein</fullName>
    </recommendedName>
</protein>
<evidence type="ECO:0000313" key="5">
    <source>
        <dbReference type="Proteomes" id="UP000054742"/>
    </source>
</evidence>
<keyword evidence="1" id="KW-0175">Coiled coil</keyword>
<dbReference type="Proteomes" id="UP000054742">
    <property type="component" value="Unassembled WGS sequence"/>
</dbReference>
<evidence type="ECO:0000313" key="4">
    <source>
        <dbReference type="EMBL" id="KTC76978.1"/>
    </source>
</evidence>
<gene>
    <name evidence="4" type="ORF">Lbru_3085</name>
</gene>
<dbReference type="PATRIC" id="fig|29422.6.peg.3263"/>
<feature type="compositionally biased region" description="Basic and acidic residues" evidence="2">
    <location>
        <begin position="547"/>
        <end position="559"/>
    </location>
</feature>
<reference evidence="4 5" key="1">
    <citation type="submission" date="2015-11" db="EMBL/GenBank/DDBJ databases">
        <title>Genomic analysis of 38 Legionella species identifies large and diverse effector repertoires.</title>
        <authorList>
            <person name="Burstein D."/>
            <person name="Amaro F."/>
            <person name="Zusman T."/>
            <person name="Lifshitz Z."/>
            <person name="Cohen O."/>
            <person name="Gilbert J.A."/>
            <person name="Pupko T."/>
            <person name="Shuman H.A."/>
            <person name="Segal G."/>
        </authorList>
    </citation>
    <scope>NUCLEOTIDE SEQUENCE [LARGE SCALE GENOMIC DNA]</scope>
    <source>
        <strain evidence="4 5">ATCC 43878</strain>
    </source>
</reference>
<organism evidence="4 5">
    <name type="scientific">Legionella brunensis</name>
    <dbReference type="NCBI Taxonomy" id="29422"/>
    <lineage>
        <taxon>Bacteria</taxon>
        <taxon>Pseudomonadati</taxon>
        <taxon>Pseudomonadota</taxon>
        <taxon>Gammaproteobacteria</taxon>
        <taxon>Legionellales</taxon>
        <taxon>Legionellaceae</taxon>
        <taxon>Legionella</taxon>
    </lineage>
</organism>
<feature type="region of interest" description="Disordered" evidence="2">
    <location>
        <begin position="519"/>
        <end position="604"/>
    </location>
</feature>
<proteinExistence type="predicted"/>
<evidence type="ECO:0000256" key="2">
    <source>
        <dbReference type="SAM" id="MobiDB-lite"/>
    </source>
</evidence>
<sequence length="714" mass="80456">MSSNEKIVAVELQITNLQKKIEELTEKFSIVEKEYNDILSRFDSKGFFKKDDLAMVAYGKHRKTEQFVKDDKERKELENKRGFVITTEQGNLNPEEFKRLQELRWIVDPENTAITLFHTKNGQYQTLKKEIEGHKKELEKLTETLSTLVDTSMEEKKEEKKTSQTYRFLLSDISFKKLQQYKLDLLEGKADAGAYLKKKLVDKNLKEMSDEAFIECLVQTKLPTIFAESTPFSGEENWSSTEIALLGDISCSIPTTIYDNGAWSFPKIYEPPFAATLIYVPGALLRAVGEAKPDLDEVTKKGKLDPEAFYRLYERRILPGLLAANENAKITGKKLLVTLPGIGCGQFAGKYGSEIHAQFQTVIERLLTEHGKELSQIQAVWYDNYNKEESTKSINDIDLLVRPLTKGGKPQLCRPEEYGVAYKDCDLVSLVAWDHVSYPGNDYWGGARATDDGVKAAATNTMEVLTGLNGHYDKKRSGFVYSAAPSMTWGQVAKSNQYHLQLQGKMEVHVIKSAATKLESKDVKSEVKSTESEATSSNLEGMGAEKSGNKDIKSTEVKSTESTSSNLEGMDAEKSESKGIKSGTEVKNTESTSSNLEGPFAGKNGSEIDQWLKNKLPKNLNLKESKKAYLNALEEIASNLKPEQKKSLALYILNTPQHFLKQERHFFRTNKYSNETFSVHQLVKTLMQGEQKNGKITIHDEEHGQDHVISRHAK</sequence>
<dbReference type="OrthoDB" id="569482at2"/>
<evidence type="ECO:0000256" key="1">
    <source>
        <dbReference type="SAM" id="Coils"/>
    </source>
</evidence>